<dbReference type="Gene3D" id="3.90.180.10">
    <property type="entry name" value="Medium-chain alcohol dehydrogenases, catalytic domain"/>
    <property type="match status" value="1"/>
</dbReference>
<organism evidence="9">
    <name type="scientific">Arthrobacter sp. K5</name>
    <dbReference type="NCBI Taxonomy" id="2839623"/>
    <lineage>
        <taxon>Bacteria</taxon>
        <taxon>Bacillati</taxon>
        <taxon>Actinomycetota</taxon>
        <taxon>Actinomycetes</taxon>
        <taxon>Micrococcales</taxon>
        <taxon>Micrococcaceae</taxon>
        <taxon>Arthrobacter</taxon>
    </lineage>
</organism>
<dbReference type="InterPro" id="IPR002328">
    <property type="entry name" value="ADH_Zn_CS"/>
</dbReference>
<accession>A0AAU8EX05</accession>
<evidence type="ECO:0000256" key="3">
    <source>
        <dbReference type="ARBA" id="ARBA00022723"/>
    </source>
</evidence>
<evidence type="ECO:0000259" key="8">
    <source>
        <dbReference type="SMART" id="SM00829"/>
    </source>
</evidence>
<dbReference type="SUPFAM" id="SSF50129">
    <property type="entry name" value="GroES-like"/>
    <property type="match status" value="1"/>
</dbReference>
<dbReference type="SMART" id="SM00829">
    <property type="entry name" value="PKS_ER"/>
    <property type="match status" value="1"/>
</dbReference>
<comment type="similarity">
    <text evidence="2 7">Belongs to the zinc-containing alcohol dehydrogenase family.</text>
</comment>
<keyword evidence="9" id="KW-0614">Plasmid</keyword>
<keyword evidence="3 7" id="KW-0479">Metal-binding</keyword>
<reference evidence="9" key="1">
    <citation type="submission" date="2024-06" db="EMBL/GenBank/DDBJ databases">
        <title>Biodegradation of dimethachlon by Arthrobacter sp. K5: mechanistic insights and ecological implications.</title>
        <authorList>
            <person name="Hu S."/>
            <person name="Lu P."/>
        </authorList>
    </citation>
    <scope>NUCLEOTIDE SEQUENCE</scope>
    <source>
        <strain evidence="9">K5</strain>
        <plasmid evidence="9">unnamed</plasmid>
    </source>
</reference>
<sequence>MSTNQPLTPEDVYAEAILAFVHRKPGEQGQVEKIRLRKTGPDDVRVRIDSVGVCHSDLSLSNGTLGQKMPAVLGHEASGTVLEVGQDVTTVKAGDTVILLWNPSCGECWFCKAGDKHLCEHAADNTQRPLALDAEDNTVWAGLGVAGFAEQTVVPARSVMPIEGIDPDQAAMLGCASTTGVGAVVNSAKVVPGQSVAVVGLGGVGLSAVQGALLSGASQVIAIDRSQERLAIAETLGAVAVEAGEDIAKRVRKLTGNRGADAVIDCVGAGATIRQSWQMTRRGGTTVVVGIGSKDDQVTFSPLELFYFSRSLVGCVAGGGDPGTDYPRLIEWVKSGQLVTDGLITERLALDSVEDAFDRMKAGSGGRTVIHPSAGPLS</sequence>
<name>A0AAU8EX05_9MICC</name>
<feature type="domain" description="Enoyl reductase (ER)" evidence="8">
    <location>
        <begin position="29"/>
        <end position="370"/>
    </location>
</feature>
<dbReference type="FunFam" id="3.40.50.720:FF:000003">
    <property type="entry name" value="S-(hydroxymethyl)glutathione dehydrogenase"/>
    <property type="match status" value="1"/>
</dbReference>
<evidence type="ECO:0000256" key="1">
    <source>
        <dbReference type="ARBA" id="ARBA00001947"/>
    </source>
</evidence>
<dbReference type="GO" id="GO:0046294">
    <property type="term" value="P:formaldehyde catabolic process"/>
    <property type="evidence" value="ECO:0007669"/>
    <property type="project" value="TreeGrafter"/>
</dbReference>
<dbReference type="RefSeq" id="WP_353713586.1">
    <property type="nucleotide sequence ID" value="NZ_CP159280.1"/>
</dbReference>
<dbReference type="InterPro" id="IPR036291">
    <property type="entry name" value="NAD(P)-bd_dom_sf"/>
</dbReference>
<evidence type="ECO:0000256" key="6">
    <source>
        <dbReference type="ARBA" id="ARBA00023027"/>
    </source>
</evidence>
<dbReference type="PROSITE" id="PS00059">
    <property type="entry name" value="ADH_ZINC"/>
    <property type="match status" value="1"/>
</dbReference>
<dbReference type="GO" id="GO:0008270">
    <property type="term" value="F:zinc ion binding"/>
    <property type="evidence" value="ECO:0007669"/>
    <property type="project" value="InterPro"/>
</dbReference>
<proteinExistence type="inferred from homology"/>
<dbReference type="AlphaFoldDB" id="A0AAU8EX05"/>
<dbReference type="Pfam" id="PF00107">
    <property type="entry name" value="ADH_zinc_N"/>
    <property type="match status" value="1"/>
</dbReference>
<comment type="cofactor">
    <cofactor evidence="1 7">
        <name>Zn(2+)</name>
        <dbReference type="ChEBI" id="CHEBI:29105"/>
    </cofactor>
</comment>
<dbReference type="EMBL" id="CP159280">
    <property type="protein sequence ID" value="XCH13888.1"/>
    <property type="molecule type" value="Genomic_DNA"/>
</dbReference>
<keyword evidence="5" id="KW-0560">Oxidoreductase</keyword>
<dbReference type="InterPro" id="IPR013154">
    <property type="entry name" value="ADH-like_N"/>
</dbReference>
<gene>
    <name evidence="9" type="ORF">ABRP34_22530</name>
</gene>
<evidence type="ECO:0000313" key="9">
    <source>
        <dbReference type="EMBL" id="XCH13888.1"/>
    </source>
</evidence>
<dbReference type="InterPro" id="IPR020843">
    <property type="entry name" value="ER"/>
</dbReference>
<dbReference type="InterPro" id="IPR011032">
    <property type="entry name" value="GroES-like_sf"/>
</dbReference>
<dbReference type="GO" id="GO:0051903">
    <property type="term" value="F:S-(hydroxymethyl)glutathione dehydrogenase [NAD(P)+] activity"/>
    <property type="evidence" value="ECO:0007669"/>
    <property type="project" value="TreeGrafter"/>
</dbReference>
<dbReference type="InterPro" id="IPR013149">
    <property type="entry name" value="ADH-like_C"/>
</dbReference>
<evidence type="ECO:0000256" key="4">
    <source>
        <dbReference type="ARBA" id="ARBA00022833"/>
    </source>
</evidence>
<dbReference type="PANTHER" id="PTHR43880:SF12">
    <property type="entry name" value="ALCOHOL DEHYDROGENASE CLASS-3"/>
    <property type="match status" value="1"/>
</dbReference>
<dbReference type="SUPFAM" id="SSF51735">
    <property type="entry name" value="NAD(P)-binding Rossmann-fold domains"/>
    <property type="match status" value="1"/>
</dbReference>
<evidence type="ECO:0000256" key="5">
    <source>
        <dbReference type="ARBA" id="ARBA00023002"/>
    </source>
</evidence>
<dbReference type="PANTHER" id="PTHR43880">
    <property type="entry name" value="ALCOHOL DEHYDROGENASE"/>
    <property type="match status" value="1"/>
</dbReference>
<geneLocation type="plasmid" evidence="9">
    <name>unnamed</name>
</geneLocation>
<evidence type="ECO:0000256" key="7">
    <source>
        <dbReference type="RuleBase" id="RU361277"/>
    </source>
</evidence>
<dbReference type="Gene3D" id="3.40.50.720">
    <property type="entry name" value="NAD(P)-binding Rossmann-like Domain"/>
    <property type="match status" value="1"/>
</dbReference>
<protein>
    <submittedName>
        <fullName evidence="9">Zinc-binding dehydrogenase</fullName>
    </submittedName>
</protein>
<dbReference type="Pfam" id="PF08240">
    <property type="entry name" value="ADH_N"/>
    <property type="match status" value="1"/>
</dbReference>
<keyword evidence="6" id="KW-0520">NAD</keyword>
<keyword evidence="4 7" id="KW-0862">Zinc</keyword>
<evidence type="ECO:0000256" key="2">
    <source>
        <dbReference type="ARBA" id="ARBA00008072"/>
    </source>
</evidence>
<dbReference type="GO" id="GO:0005829">
    <property type="term" value="C:cytosol"/>
    <property type="evidence" value="ECO:0007669"/>
    <property type="project" value="TreeGrafter"/>
</dbReference>